<organism evidence="16 17">
    <name type="scientific">Pelistega indica</name>
    <dbReference type="NCBI Taxonomy" id="1414851"/>
    <lineage>
        <taxon>Bacteria</taxon>
        <taxon>Pseudomonadati</taxon>
        <taxon>Pseudomonadota</taxon>
        <taxon>Betaproteobacteria</taxon>
        <taxon>Burkholderiales</taxon>
        <taxon>Alcaligenaceae</taxon>
        <taxon>Pelistega</taxon>
    </lineage>
</organism>
<dbReference type="RefSeq" id="WP_023949102.1">
    <property type="nucleotide sequence ID" value="NZ_AYSV01000008.1"/>
</dbReference>
<evidence type="ECO:0000256" key="4">
    <source>
        <dbReference type="ARBA" id="ARBA00022603"/>
    </source>
</evidence>
<evidence type="ECO:0000256" key="2">
    <source>
        <dbReference type="ARBA" id="ARBA00022490"/>
    </source>
</evidence>
<dbReference type="SUPFAM" id="SSF53335">
    <property type="entry name" value="S-adenosyl-L-methionine-dependent methyltransferases"/>
    <property type="match status" value="1"/>
</dbReference>
<keyword evidence="17" id="KW-1185">Reference proteome</keyword>
<evidence type="ECO:0000256" key="10">
    <source>
        <dbReference type="ARBA" id="ARBA00022840"/>
    </source>
</evidence>
<comment type="catalytic activity">
    <reaction evidence="12">
        <text>(7R,8S)-8-amino-7-(carboxyamino)nonanoate + ATP = (4R,5S)-dethiobiotin + ADP + phosphate + H(+)</text>
        <dbReference type="Rhea" id="RHEA:63684"/>
        <dbReference type="ChEBI" id="CHEBI:15378"/>
        <dbReference type="ChEBI" id="CHEBI:30616"/>
        <dbReference type="ChEBI" id="CHEBI:43474"/>
        <dbReference type="ChEBI" id="CHEBI:149470"/>
        <dbReference type="ChEBI" id="CHEBI:149473"/>
        <dbReference type="ChEBI" id="CHEBI:456216"/>
    </reaction>
</comment>
<dbReference type="UniPathway" id="UPA00078">
    <property type="reaction ID" value="UER00161"/>
</dbReference>
<dbReference type="PANTHER" id="PTHR43210:SF2">
    <property type="entry name" value="ATP-DEPENDENT DETHIOBIOTIN SYNTHETASE BIOD 2"/>
    <property type="match status" value="1"/>
</dbReference>
<dbReference type="InterPro" id="IPR013216">
    <property type="entry name" value="Methyltransf_11"/>
</dbReference>
<dbReference type="GO" id="GO:0009102">
    <property type="term" value="P:biotin biosynthetic process"/>
    <property type="evidence" value="ECO:0007669"/>
    <property type="project" value="UniProtKB-UniRule"/>
</dbReference>
<feature type="binding site" evidence="13">
    <location>
        <position position="267"/>
    </location>
    <ligand>
        <name>Mg(2+)</name>
        <dbReference type="ChEBI" id="CHEBI:18420"/>
    </ligand>
</feature>
<evidence type="ECO:0000256" key="5">
    <source>
        <dbReference type="ARBA" id="ARBA00022679"/>
    </source>
</evidence>
<proteinExistence type="inferred from homology"/>
<keyword evidence="7 13" id="KW-0479">Metal-binding</keyword>
<keyword evidence="11 13" id="KW-0460">Magnesium</keyword>
<dbReference type="GO" id="GO:0000287">
    <property type="term" value="F:magnesium ion binding"/>
    <property type="evidence" value="ECO:0007669"/>
    <property type="project" value="UniProtKB-UniRule"/>
</dbReference>
<dbReference type="CDD" id="cd02440">
    <property type="entry name" value="AdoMet_MTases"/>
    <property type="match status" value="1"/>
</dbReference>
<dbReference type="Gene3D" id="3.40.50.150">
    <property type="entry name" value="Vaccinia Virus protein VP39"/>
    <property type="match status" value="1"/>
</dbReference>
<dbReference type="GO" id="GO:0004141">
    <property type="term" value="F:dethiobiotin synthase activity"/>
    <property type="evidence" value="ECO:0007669"/>
    <property type="project" value="UniProtKB-UniRule"/>
</dbReference>
<feature type="binding site" evidence="13">
    <location>
        <position position="292"/>
    </location>
    <ligand>
        <name>substrate</name>
    </ligand>
</feature>
<keyword evidence="2 13" id="KW-0963">Cytoplasm</keyword>
<protein>
    <recommendedName>
        <fullName evidence="13 14">Multifunctional fusion protein</fullName>
    </recommendedName>
    <domain>
        <recommendedName>
            <fullName evidence="13">ATP-dependent dethiobiotin synthetase BioD</fullName>
            <ecNumber evidence="13">6.3.3.3</ecNumber>
        </recommendedName>
        <alternativeName>
            <fullName evidence="13">DTB synthetase</fullName>
        </alternativeName>
        <alternativeName>
            <fullName evidence="13">Dethiobiotin synthase</fullName>
            <shortName evidence="13">DTBS</shortName>
        </alternativeName>
    </domain>
    <domain>
        <recommendedName>
            <fullName evidence="14">Malonyl-[acyl-carrier protein] O-methyltransferase</fullName>
            <shortName evidence="14">Malonyl-ACP O-methyltransferase</shortName>
            <ecNumber evidence="14">2.1.1.197</ecNumber>
        </recommendedName>
        <alternativeName>
            <fullName evidence="14">Biotin synthesis protein BioC</fullName>
        </alternativeName>
    </domain>
</protein>
<dbReference type="EC" id="6.3.3.3" evidence="13"/>
<evidence type="ECO:0000313" key="16">
    <source>
        <dbReference type="EMBL" id="ETD72944.1"/>
    </source>
</evidence>
<dbReference type="EC" id="2.1.1.197" evidence="14"/>
<feature type="binding site" evidence="13">
    <location>
        <position position="300"/>
    </location>
    <ligand>
        <name>ATP</name>
        <dbReference type="ChEBI" id="CHEBI:30616"/>
    </ligand>
</feature>
<dbReference type="InterPro" id="IPR004472">
    <property type="entry name" value="DTB_synth_BioD"/>
</dbReference>
<comment type="subunit">
    <text evidence="13">Homodimer.</text>
</comment>
<keyword evidence="4 14" id="KW-0489">Methyltransferase</keyword>
<feature type="binding site" evidence="13">
    <location>
        <begin position="365"/>
        <end position="368"/>
    </location>
    <ligand>
        <name>ATP</name>
        <dbReference type="ChEBI" id="CHEBI:30616"/>
    </ligand>
</feature>
<dbReference type="GO" id="GO:0032259">
    <property type="term" value="P:methylation"/>
    <property type="evidence" value="ECO:0007669"/>
    <property type="project" value="UniProtKB-KW"/>
</dbReference>
<dbReference type="NCBIfam" id="TIGR02072">
    <property type="entry name" value="BioC"/>
    <property type="match status" value="1"/>
</dbReference>
<comment type="caution">
    <text evidence="16">The sequence shown here is derived from an EMBL/GenBank/DDBJ whole genome shotgun (WGS) entry which is preliminary data.</text>
</comment>
<keyword evidence="5 14" id="KW-0808">Transferase</keyword>
<comment type="caution">
    <text evidence="13">Lacks conserved residue(s) required for the propagation of feature annotation.</text>
</comment>
<dbReference type="Pfam" id="PF13500">
    <property type="entry name" value="AAA_26"/>
    <property type="match status" value="1"/>
</dbReference>
<feature type="binding site" evidence="13">
    <location>
        <position position="300"/>
    </location>
    <ligand>
        <name>Mg(2+)</name>
        <dbReference type="ChEBI" id="CHEBI:18420"/>
    </ligand>
</feature>
<comment type="cofactor">
    <cofactor evidence="13">
        <name>Mg(2+)</name>
        <dbReference type="ChEBI" id="CHEBI:18420"/>
    </cofactor>
</comment>
<dbReference type="CDD" id="cd03109">
    <property type="entry name" value="DTBS"/>
    <property type="match status" value="1"/>
</dbReference>
<evidence type="ECO:0000256" key="6">
    <source>
        <dbReference type="ARBA" id="ARBA00022691"/>
    </source>
</evidence>
<evidence type="ECO:0000256" key="13">
    <source>
        <dbReference type="HAMAP-Rule" id="MF_00336"/>
    </source>
</evidence>
<feature type="active site" evidence="13">
    <location>
        <position position="288"/>
    </location>
</feature>
<dbReference type="InterPro" id="IPR029063">
    <property type="entry name" value="SAM-dependent_MTases_sf"/>
</dbReference>
<dbReference type="HAMAP" id="MF_00835">
    <property type="entry name" value="BioC"/>
    <property type="match status" value="1"/>
</dbReference>
<evidence type="ECO:0000256" key="3">
    <source>
        <dbReference type="ARBA" id="ARBA00022598"/>
    </source>
</evidence>
<feature type="binding site" evidence="13">
    <location>
        <begin position="263"/>
        <end position="268"/>
    </location>
    <ligand>
        <name>ATP</name>
        <dbReference type="ChEBI" id="CHEBI:30616"/>
    </ligand>
</feature>
<dbReference type="Proteomes" id="UP000018766">
    <property type="component" value="Unassembled WGS sequence"/>
</dbReference>
<feature type="binding site" evidence="13">
    <location>
        <begin position="451"/>
        <end position="453"/>
    </location>
    <ligand>
        <name>ATP</name>
        <dbReference type="ChEBI" id="CHEBI:30616"/>
    </ligand>
</feature>
<sequence>MIDKNLVRLRFSQACSSYDHNAFAQQRINHTLITLLKQYAGDQFNQVFEIGCGTGLLTQMMYKNLTINHWILNDLCSMQAYIKTKLPSIDFTFIEGDIEHIPFPPHNQLIASASTVQWLNQPQHFLKKCAQHLQTNGYLLIGTFTQNNLKEIKTLTHIGLNYPDISDWRTWLEEDFQLLLCQHEDWILPFESPLHILQHLKFTGVSGIQKNLWTGTKLRQFIADYQYHFRLSSGEVSLSYSPLFLLARKKMKQVIFISGIDTDVGKTIATAWYAKKLMLQGKKVITQKFVQTGCKTYSDDIMKHRQLQGITVTEEDLAGITCPYVFEFPCSPHLAAKLENKKINENLITQSTQRLLETYDIVLLEGAGGLYVPYNDQDTIIDYIQKQQYPLILVTSGKLGSINHTLLSLQACAQRQIPLHSVIYNRFPEGDSIISQDTLSFLRNYLQTYFPETQFTTMEKMTISDQSMPKILFSNQNYVKKNLA</sequence>
<evidence type="ECO:0000259" key="15">
    <source>
        <dbReference type="Pfam" id="PF08241"/>
    </source>
</evidence>
<dbReference type="GO" id="GO:0005524">
    <property type="term" value="F:ATP binding"/>
    <property type="evidence" value="ECO:0007669"/>
    <property type="project" value="UniProtKB-UniRule"/>
</dbReference>
<evidence type="ECO:0000256" key="12">
    <source>
        <dbReference type="ARBA" id="ARBA00047386"/>
    </source>
</evidence>
<dbReference type="Gene3D" id="3.40.50.300">
    <property type="entry name" value="P-loop containing nucleotide triphosphate hydrolases"/>
    <property type="match status" value="1"/>
</dbReference>
<comment type="function">
    <text evidence="14">Converts the free carboxyl group of a malonyl-thioester to its methyl ester by transfer of a methyl group from S-adenosyl-L-methionine (SAM). It allows to synthesize pimeloyl-ACP via the fatty acid synthetic pathway.</text>
</comment>
<accession>V8G8S9</accession>
<evidence type="ECO:0000256" key="7">
    <source>
        <dbReference type="ARBA" id="ARBA00022723"/>
    </source>
</evidence>
<keyword evidence="3 13" id="KW-0436">Ligase</keyword>
<feature type="binding site" evidence="13">
    <location>
        <position position="365"/>
    </location>
    <ligand>
        <name>Mg(2+)</name>
        <dbReference type="ChEBI" id="CHEBI:18420"/>
    </ligand>
</feature>
<comment type="similarity">
    <text evidence="13">Belongs to the dethiobiotin synthetase family.</text>
</comment>
<dbReference type="NCBIfam" id="TIGR00347">
    <property type="entry name" value="bioD"/>
    <property type="match status" value="1"/>
</dbReference>
<dbReference type="GO" id="GO:0005829">
    <property type="term" value="C:cytosol"/>
    <property type="evidence" value="ECO:0007669"/>
    <property type="project" value="TreeGrafter"/>
</dbReference>
<keyword evidence="9 13" id="KW-0093">Biotin biosynthesis</keyword>
<keyword evidence="6 14" id="KW-0949">S-adenosyl-L-methionine</keyword>
<name>V8G8S9_9BURK</name>
<evidence type="ECO:0000256" key="11">
    <source>
        <dbReference type="ARBA" id="ARBA00022842"/>
    </source>
</evidence>
<keyword evidence="10 13" id="KW-0067">ATP-binding</keyword>
<dbReference type="EMBL" id="AYSV01000008">
    <property type="protein sequence ID" value="ETD72944.1"/>
    <property type="molecule type" value="Genomic_DNA"/>
</dbReference>
<dbReference type="PANTHER" id="PTHR43210">
    <property type="entry name" value="DETHIOBIOTIN SYNTHETASE"/>
    <property type="match status" value="1"/>
</dbReference>
<feature type="binding site" evidence="13">
    <location>
        <begin position="425"/>
        <end position="426"/>
    </location>
    <ligand>
        <name>ATP</name>
        <dbReference type="ChEBI" id="CHEBI:30616"/>
    </ligand>
</feature>
<dbReference type="Pfam" id="PF08241">
    <property type="entry name" value="Methyltransf_11"/>
    <property type="match status" value="1"/>
</dbReference>
<dbReference type="FunFam" id="3.40.50.300:FF:000292">
    <property type="entry name" value="ATP-dependent dethiobiotin synthetase BioD"/>
    <property type="match status" value="1"/>
</dbReference>
<keyword evidence="8 13" id="KW-0547">Nucleotide-binding</keyword>
<dbReference type="GO" id="GO:0008757">
    <property type="term" value="F:S-adenosylmethionine-dependent methyltransferase activity"/>
    <property type="evidence" value="ECO:0007669"/>
    <property type="project" value="InterPro"/>
</dbReference>
<dbReference type="HAMAP" id="MF_00336">
    <property type="entry name" value="BioD"/>
    <property type="match status" value="1"/>
</dbReference>
<comment type="function">
    <text evidence="13">Catalyzes a mechanistically unusual reaction, the ATP-dependent insertion of CO2 between the N7 and N8 nitrogen atoms of 7,8-diaminopelargonic acid (DAPA, also called 7,8-diammoniononanoate) to form a ureido ring.</text>
</comment>
<dbReference type="AlphaFoldDB" id="V8G8S9"/>
<dbReference type="OrthoDB" id="9802097at2"/>
<dbReference type="GO" id="GO:0042803">
    <property type="term" value="F:protein homodimerization activity"/>
    <property type="evidence" value="ECO:0007669"/>
    <property type="project" value="UniProtKB-ARBA"/>
</dbReference>
<dbReference type="GO" id="GO:0010340">
    <property type="term" value="F:carboxyl-O-methyltransferase activity"/>
    <property type="evidence" value="ECO:0007669"/>
    <property type="project" value="UniProtKB-UniRule"/>
</dbReference>
<reference evidence="16 17" key="1">
    <citation type="submission" date="2013-11" db="EMBL/GenBank/DDBJ databases">
        <title>Genomic analysis of Pelistega sp. HM-7.</title>
        <authorList>
            <person name="Kumbhare S.V."/>
            <person name="Shetty S.A."/>
            <person name="Sharma O."/>
            <person name="Dhotre D.P."/>
        </authorList>
    </citation>
    <scope>NUCLEOTIDE SEQUENCE [LARGE SCALE GENOMIC DNA]</scope>
    <source>
        <strain evidence="16 17">HM-7</strain>
    </source>
</reference>
<gene>
    <name evidence="14" type="primary">bioC</name>
    <name evidence="13" type="synonym">bioD</name>
    <name evidence="16" type="ORF">V757_01340</name>
</gene>
<evidence type="ECO:0000256" key="8">
    <source>
        <dbReference type="ARBA" id="ARBA00022741"/>
    </source>
</evidence>
<evidence type="ECO:0000256" key="1">
    <source>
        <dbReference type="ARBA" id="ARBA00000852"/>
    </source>
</evidence>
<evidence type="ECO:0000313" key="17">
    <source>
        <dbReference type="Proteomes" id="UP000018766"/>
    </source>
</evidence>
<dbReference type="GO" id="GO:0102130">
    <property type="term" value="F:malonyl-CoA methyltransferase activity"/>
    <property type="evidence" value="ECO:0007669"/>
    <property type="project" value="UniProtKB-EC"/>
</dbReference>
<dbReference type="SUPFAM" id="SSF52540">
    <property type="entry name" value="P-loop containing nucleoside triphosphate hydrolases"/>
    <property type="match status" value="1"/>
</dbReference>
<dbReference type="InterPro" id="IPR011814">
    <property type="entry name" value="BioC"/>
</dbReference>
<comment type="catalytic activity">
    <reaction evidence="1 14">
        <text>malonyl-[ACP] + S-adenosyl-L-methionine = malonyl-[ACP] methyl ester + S-adenosyl-L-homocysteine</text>
        <dbReference type="Rhea" id="RHEA:17105"/>
        <dbReference type="Rhea" id="RHEA-COMP:9623"/>
        <dbReference type="Rhea" id="RHEA-COMP:9954"/>
        <dbReference type="ChEBI" id="CHEBI:57856"/>
        <dbReference type="ChEBI" id="CHEBI:59789"/>
        <dbReference type="ChEBI" id="CHEBI:78449"/>
        <dbReference type="ChEBI" id="CHEBI:78845"/>
        <dbReference type="EC" id="2.1.1.197"/>
    </reaction>
</comment>
<dbReference type="InterPro" id="IPR027417">
    <property type="entry name" value="P-loop_NTPase"/>
</dbReference>
<comment type="similarity">
    <text evidence="14">Belongs to the methyltransferase superfamily.</text>
</comment>
<comment type="catalytic activity">
    <reaction evidence="13">
        <text>(7R,8S)-7,8-diammoniononanoate + CO2 + ATP = (4R,5S)-dethiobiotin + ADP + phosphate + 3 H(+)</text>
        <dbReference type="Rhea" id="RHEA:15805"/>
        <dbReference type="ChEBI" id="CHEBI:15378"/>
        <dbReference type="ChEBI" id="CHEBI:16526"/>
        <dbReference type="ChEBI" id="CHEBI:30616"/>
        <dbReference type="ChEBI" id="CHEBI:43474"/>
        <dbReference type="ChEBI" id="CHEBI:149469"/>
        <dbReference type="ChEBI" id="CHEBI:149473"/>
        <dbReference type="ChEBI" id="CHEBI:456216"/>
        <dbReference type="EC" id="6.3.3.3"/>
    </reaction>
</comment>
<evidence type="ECO:0000256" key="14">
    <source>
        <dbReference type="HAMAP-Rule" id="MF_00835"/>
    </source>
</evidence>
<comment type="pathway">
    <text evidence="13">Cofactor biosynthesis; biotin biosynthesis; biotin from 7,8-diaminononanoate: step 1/2.</text>
</comment>
<comment type="subcellular location">
    <subcellularLocation>
        <location evidence="13">Cytoplasm</location>
    </subcellularLocation>
</comment>
<evidence type="ECO:0000256" key="9">
    <source>
        <dbReference type="ARBA" id="ARBA00022756"/>
    </source>
</evidence>
<feature type="domain" description="Methyltransferase type 11" evidence="15">
    <location>
        <begin position="49"/>
        <end position="141"/>
    </location>
</feature>